<dbReference type="Proteomes" id="UP000286134">
    <property type="component" value="Unassembled WGS sequence"/>
</dbReference>
<evidence type="ECO:0000313" key="2">
    <source>
        <dbReference type="Proteomes" id="UP000286134"/>
    </source>
</evidence>
<accession>A0A420I2F3</accession>
<organism evidence="1 2">
    <name type="scientific">Erysiphe neolycopersici</name>
    <dbReference type="NCBI Taxonomy" id="212602"/>
    <lineage>
        <taxon>Eukaryota</taxon>
        <taxon>Fungi</taxon>
        <taxon>Dikarya</taxon>
        <taxon>Ascomycota</taxon>
        <taxon>Pezizomycotina</taxon>
        <taxon>Leotiomycetes</taxon>
        <taxon>Erysiphales</taxon>
        <taxon>Erysiphaceae</taxon>
        <taxon>Erysiphe</taxon>
    </lineage>
</organism>
<gene>
    <name evidence="1" type="ORF">OnM2_022073</name>
</gene>
<dbReference type="EMBL" id="MCFK01002274">
    <property type="protein sequence ID" value="RKF63868.1"/>
    <property type="molecule type" value="Genomic_DNA"/>
</dbReference>
<dbReference type="AlphaFoldDB" id="A0A420I2F3"/>
<protein>
    <submittedName>
        <fullName evidence="1">Uncharacterized protein</fullName>
    </submittedName>
</protein>
<keyword evidence="2" id="KW-1185">Reference proteome</keyword>
<sequence>MGNAGFDKISRLQDNSEGIELDMTVPCPRTVECQTCACAKVHEIISRRPDVEFPAPTDANFYRINQDIIPFE</sequence>
<proteinExistence type="predicted"/>
<evidence type="ECO:0000313" key="1">
    <source>
        <dbReference type="EMBL" id="RKF63868.1"/>
    </source>
</evidence>
<name>A0A420I2F3_9PEZI</name>
<reference evidence="1 2" key="1">
    <citation type="journal article" date="2018" name="BMC Genomics">
        <title>Comparative genome analyses reveal sequence features reflecting distinct modes of host-adaptation between dicot and monocot powdery mildew.</title>
        <authorList>
            <person name="Wu Y."/>
            <person name="Ma X."/>
            <person name="Pan Z."/>
            <person name="Kale S.D."/>
            <person name="Song Y."/>
            <person name="King H."/>
            <person name="Zhang Q."/>
            <person name="Presley C."/>
            <person name="Deng X."/>
            <person name="Wei C.I."/>
            <person name="Xiao S."/>
        </authorList>
    </citation>
    <scope>NUCLEOTIDE SEQUENCE [LARGE SCALE GENOMIC DNA]</scope>
    <source>
        <strain evidence="1">UMSG2</strain>
    </source>
</reference>
<comment type="caution">
    <text evidence="1">The sequence shown here is derived from an EMBL/GenBank/DDBJ whole genome shotgun (WGS) entry which is preliminary data.</text>
</comment>